<proteinExistence type="predicted"/>
<feature type="chain" id="PRO_5043125310" evidence="1">
    <location>
        <begin position="24"/>
        <end position="82"/>
    </location>
</feature>
<keyword evidence="3" id="KW-1185">Reference proteome</keyword>
<evidence type="ECO:0000256" key="1">
    <source>
        <dbReference type="SAM" id="SignalP"/>
    </source>
</evidence>
<protein>
    <submittedName>
        <fullName evidence="2 4">Uncharacterized protein</fullName>
    </submittedName>
</protein>
<evidence type="ECO:0000313" key="3">
    <source>
        <dbReference type="Proteomes" id="UP000271162"/>
    </source>
</evidence>
<reference evidence="4" key="1">
    <citation type="submission" date="2017-02" db="UniProtKB">
        <authorList>
            <consortium name="WormBaseParasite"/>
        </authorList>
    </citation>
    <scope>IDENTIFICATION</scope>
</reference>
<name>A0A0N4Y5Q5_NIPBR</name>
<organism evidence="4">
    <name type="scientific">Nippostrongylus brasiliensis</name>
    <name type="common">Rat hookworm</name>
    <dbReference type="NCBI Taxonomy" id="27835"/>
    <lineage>
        <taxon>Eukaryota</taxon>
        <taxon>Metazoa</taxon>
        <taxon>Ecdysozoa</taxon>
        <taxon>Nematoda</taxon>
        <taxon>Chromadorea</taxon>
        <taxon>Rhabditida</taxon>
        <taxon>Rhabditina</taxon>
        <taxon>Rhabditomorpha</taxon>
        <taxon>Strongyloidea</taxon>
        <taxon>Heligmosomidae</taxon>
        <taxon>Nippostrongylus</taxon>
    </lineage>
</organism>
<sequence length="82" mass="10004">MRLLCGHLFALIILLSLIMTAVGSRRDKRSYSPSSEFRHWRRAYRRAYRHGYGGFYGYNQPYYGYNQYYQTYYYPTYVGWGR</sequence>
<evidence type="ECO:0000313" key="2">
    <source>
        <dbReference type="EMBL" id="VDL74942.1"/>
    </source>
</evidence>
<evidence type="ECO:0000313" key="4">
    <source>
        <dbReference type="WBParaSite" id="NBR_0001135201-mRNA-1"/>
    </source>
</evidence>
<dbReference type="WBParaSite" id="NBR_0001135201-mRNA-1">
    <property type="protein sequence ID" value="NBR_0001135201-mRNA-1"/>
    <property type="gene ID" value="NBR_0001135201"/>
</dbReference>
<gene>
    <name evidence="2" type="ORF">NBR_LOCUS11353</name>
</gene>
<dbReference type="Proteomes" id="UP000271162">
    <property type="component" value="Unassembled WGS sequence"/>
</dbReference>
<keyword evidence="1" id="KW-0732">Signal</keyword>
<dbReference type="EMBL" id="UYSL01020507">
    <property type="protein sequence ID" value="VDL74942.1"/>
    <property type="molecule type" value="Genomic_DNA"/>
</dbReference>
<feature type="signal peptide" evidence="1">
    <location>
        <begin position="1"/>
        <end position="23"/>
    </location>
</feature>
<dbReference type="AlphaFoldDB" id="A0A0N4Y5Q5"/>
<reference evidence="2 3" key="2">
    <citation type="submission" date="2018-11" db="EMBL/GenBank/DDBJ databases">
        <authorList>
            <consortium name="Pathogen Informatics"/>
        </authorList>
    </citation>
    <scope>NUCLEOTIDE SEQUENCE [LARGE SCALE GENOMIC DNA]</scope>
</reference>
<accession>A0A0N4Y5Q5</accession>